<keyword evidence="3" id="KW-1185">Reference proteome</keyword>
<feature type="compositionally biased region" description="Basic residues" evidence="1">
    <location>
        <begin position="30"/>
        <end position="41"/>
    </location>
</feature>
<evidence type="ECO:0000256" key="1">
    <source>
        <dbReference type="SAM" id="MobiDB-lite"/>
    </source>
</evidence>
<evidence type="ECO:0000313" key="2">
    <source>
        <dbReference type="EMBL" id="OMO63970.1"/>
    </source>
</evidence>
<comment type="caution">
    <text evidence="2">The sequence shown here is derived from an EMBL/GenBank/DDBJ whole genome shotgun (WGS) entry which is preliminary data.</text>
</comment>
<feature type="region of interest" description="Disordered" evidence="1">
    <location>
        <begin position="28"/>
        <end position="62"/>
    </location>
</feature>
<evidence type="ECO:0000313" key="3">
    <source>
        <dbReference type="Proteomes" id="UP000188268"/>
    </source>
</evidence>
<gene>
    <name evidence="2" type="ORF">CCACVL1_22149</name>
</gene>
<accession>A0A1R3H144</accession>
<name>A0A1R3H144_COCAP</name>
<dbReference type="Gramene" id="OMO63970">
    <property type="protein sequence ID" value="OMO63970"/>
    <property type="gene ID" value="CCACVL1_22149"/>
</dbReference>
<reference evidence="2 3" key="1">
    <citation type="submission" date="2013-09" db="EMBL/GenBank/DDBJ databases">
        <title>Corchorus capsularis genome sequencing.</title>
        <authorList>
            <person name="Alam M."/>
            <person name="Haque M.S."/>
            <person name="Islam M.S."/>
            <person name="Emdad E.M."/>
            <person name="Islam M.M."/>
            <person name="Ahmed B."/>
            <person name="Halim A."/>
            <person name="Hossen Q.M.M."/>
            <person name="Hossain M.Z."/>
            <person name="Ahmed R."/>
            <person name="Khan M.M."/>
            <person name="Islam R."/>
            <person name="Rashid M.M."/>
            <person name="Khan S.A."/>
            <person name="Rahman M.S."/>
            <person name="Alam M."/>
        </authorList>
    </citation>
    <scope>NUCLEOTIDE SEQUENCE [LARGE SCALE GENOMIC DNA]</scope>
    <source>
        <strain evidence="3">cv. CVL-1</strain>
        <tissue evidence="2">Whole seedling</tissue>
    </source>
</reference>
<dbReference type="EMBL" id="AWWV01012855">
    <property type="protein sequence ID" value="OMO63970.1"/>
    <property type="molecule type" value="Genomic_DNA"/>
</dbReference>
<dbReference type="AlphaFoldDB" id="A0A1R3H144"/>
<sequence>MEFEPIPGPFFFFFEDILPTNFENRVRLLGPHKKPPPQRKANKSEPARAKPTMGLRPRLPWHVPTRKIRTNAPLKRSRFRVFLH</sequence>
<proteinExistence type="predicted"/>
<organism evidence="2 3">
    <name type="scientific">Corchorus capsularis</name>
    <name type="common">Jute</name>
    <dbReference type="NCBI Taxonomy" id="210143"/>
    <lineage>
        <taxon>Eukaryota</taxon>
        <taxon>Viridiplantae</taxon>
        <taxon>Streptophyta</taxon>
        <taxon>Embryophyta</taxon>
        <taxon>Tracheophyta</taxon>
        <taxon>Spermatophyta</taxon>
        <taxon>Magnoliopsida</taxon>
        <taxon>eudicotyledons</taxon>
        <taxon>Gunneridae</taxon>
        <taxon>Pentapetalae</taxon>
        <taxon>rosids</taxon>
        <taxon>malvids</taxon>
        <taxon>Malvales</taxon>
        <taxon>Malvaceae</taxon>
        <taxon>Grewioideae</taxon>
        <taxon>Apeibeae</taxon>
        <taxon>Corchorus</taxon>
    </lineage>
</organism>
<dbReference type="Proteomes" id="UP000188268">
    <property type="component" value="Unassembled WGS sequence"/>
</dbReference>
<protein>
    <submittedName>
        <fullName evidence="2">Uncharacterized protein</fullName>
    </submittedName>
</protein>